<dbReference type="AlphaFoldDB" id="A0A7N2LMY0"/>
<keyword evidence="8" id="KW-1185">Reference proteome</keyword>
<dbReference type="GO" id="GO:0009736">
    <property type="term" value="P:cytokinin-activated signaling pathway"/>
    <property type="evidence" value="ECO:0007669"/>
    <property type="project" value="InterPro"/>
</dbReference>
<sequence length="392" mass="45699">MVMESWRLGRNRERFEERERKKKGGERERDEAHSGYWWCGYGEDRGRKKKERLAEDKIDRQRRKWKKERVEEITECNQVEEALTLLRKDISIFDIIITEQRLLGISEFELFRIGREKGLPVVVTSEDDGVDTIQRSLDYGACAYLEKPIPMRDLNMVWTQATPKKVLERMKTKGVRNVSRDQVSSHLQKHRLKLQKQARPLHMEGYKDKDGTSSGHVESRYEMEHPPMTLLNGFLNTSDPNQLDISSQQQRAPAAIKNTHGFQNLPLPVEANFCTFEGSTICANQNYTLMTQMAQAPFYWNESCPVGIFEHFTGEDIAHDHSEDLFFDDDTGSQPLDHLKPKSETDEVIPNSKENASLLNTLRRRRRQGMKIKAKKKEVVVLSLIKLLLFWY</sequence>
<comment type="caution">
    <text evidence="4">Lacks conserved residue(s) required for the propagation of feature annotation.</text>
</comment>
<dbReference type="InParanoid" id="A0A7N2LMY0"/>
<dbReference type="Gramene" id="QL05p010764:mrna">
    <property type="protein sequence ID" value="QL05p010764:mrna"/>
    <property type="gene ID" value="QL05p010764"/>
</dbReference>
<evidence type="ECO:0000256" key="2">
    <source>
        <dbReference type="ARBA" id="ARBA00023015"/>
    </source>
</evidence>
<name>A0A7N2LMY0_QUELO</name>
<keyword evidence="2" id="KW-0805">Transcription regulation</keyword>
<dbReference type="PANTHER" id="PTHR43874:SF67">
    <property type="entry name" value="TWO-COMPONENT RESPONSE REGULATOR ARR2"/>
    <property type="match status" value="1"/>
</dbReference>
<dbReference type="EMBL" id="LRBV02000005">
    <property type="status" value="NOT_ANNOTATED_CDS"/>
    <property type="molecule type" value="Genomic_DNA"/>
</dbReference>
<organism evidence="7 8">
    <name type="scientific">Quercus lobata</name>
    <name type="common">Valley oak</name>
    <dbReference type="NCBI Taxonomy" id="97700"/>
    <lineage>
        <taxon>Eukaryota</taxon>
        <taxon>Viridiplantae</taxon>
        <taxon>Streptophyta</taxon>
        <taxon>Embryophyta</taxon>
        <taxon>Tracheophyta</taxon>
        <taxon>Spermatophyta</taxon>
        <taxon>Magnoliopsida</taxon>
        <taxon>eudicotyledons</taxon>
        <taxon>Gunneridae</taxon>
        <taxon>Pentapetalae</taxon>
        <taxon>rosids</taxon>
        <taxon>fabids</taxon>
        <taxon>Fagales</taxon>
        <taxon>Fagaceae</taxon>
        <taxon>Quercus</taxon>
    </lineage>
</organism>
<evidence type="ECO:0000256" key="5">
    <source>
        <dbReference type="SAM" id="MobiDB-lite"/>
    </source>
</evidence>
<evidence type="ECO:0000256" key="3">
    <source>
        <dbReference type="ARBA" id="ARBA00023163"/>
    </source>
</evidence>
<feature type="domain" description="Response regulatory" evidence="6">
    <location>
        <begin position="49"/>
        <end position="162"/>
    </location>
</feature>
<proteinExistence type="predicted"/>
<evidence type="ECO:0000313" key="8">
    <source>
        <dbReference type="Proteomes" id="UP000594261"/>
    </source>
</evidence>
<dbReference type="Gene3D" id="3.40.50.2300">
    <property type="match status" value="1"/>
</dbReference>
<dbReference type="GO" id="GO:0000160">
    <property type="term" value="P:phosphorelay signal transduction system"/>
    <property type="evidence" value="ECO:0007669"/>
    <property type="project" value="UniProtKB-KW"/>
</dbReference>
<dbReference type="SUPFAM" id="SSF52172">
    <property type="entry name" value="CheY-like"/>
    <property type="match status" value="1"/>
</dbReference>
<dbReference type="InterPro" id="IPR045279">
    <property type="entry name" value="ARR-like"/>
</dbReference>
<evidence type="ECO:0000256" key="1">
    <source>
        <dbReference type="ARBA" id="ARBA00023012"/>
    </source>
</evidence>
<evidence type="ECO:0000259" key="6">
    <source>
        <dbReference type="PROSITE" id="PS50110"/>
    </source>
</evidence>
<dbReference type="PROSITE" id="PS50110">
    <property type="entry name" value="RESPONSE_REGULATORY"/>
    <property type="match status" value="1"/>
</dbReference>
<dbReference type="InterPro" id="IPR001789">
    <property type="entry name" value="Sig_transdc_resp-reg_receiver"/>
</dbReference>
<feature type="region of interest" description="Disordered" evidence="5">
    <location>
        <begin position="13"/>
        <end position="32"/>
    </location>
</feature>
<dbReference type="EnsemblPlants" id="QL05p010764:mrna">
    <property type="protein sequence ID" value="QL05p010764:mrna"/>
    <property type="gene ID" value="QL05p010764"/>
</dbReference>
<dbReference type="InterPro" id="IPR011006">
    <property type="entry name" value="CheY-like_superfamily"/>
</dbReference>
<dbReference type="Proteomes" id="UP000594261">
    <property type="component" value="Chromosome 5"/>
</dbReference>
<reference evidence="7 8" key="1">
    <citation type="journal article" date="2016" name="G3 (Bethesda)">
        <title>First Draft Assembly and Annotation of the Genome of a California Endemic Oak Quercus lobata Nee (Fagaceae).</title>
        <authorList>
            <person name="Sork V.L."/>
            <person name="Fitz-Gibbon S.T."/>
            <person name="Puiu D."/>
            <person name="Crepeau M."/>
            <person name="Gugger P.F."/>
            <person name="Sherman R."/>
            <person name="Stevens K."/>
            <person name="Langley C.H."/>
            <person name="Pellegrini M."/>
            <person name="Salzberg S.L."/>
        </authorList>
    </citation>
    <scope>NUCLEOTIDE SEQUENCE [LARGE SCALE GENOMIC DNA]</scope>
    <source>
        <strain evidence="7 8">cv. SW786</strain>
    </source>
</reference>
<accession>A0A7N2LMY0</accession>
<protein>
    <recommendedName>
        <fullName evidence="6">Response regulatory domain-containing protein</fullName>
    </recommendedName>
</protein>
<dbReference type="PANTHER" id="PTHR43874">
    <property type="entry name" value="TWO-COMPONENT RESPONSE REGULATOR"/>
    <property type="match status" value="1"/>
</dbReference>
<keyword evidence="1" id="KW-0902">Two-component regulatory system</keyword>
<dbReference type="SMART" id="SM00448">
    <property type="entry name" value="REC"/>
    <property type="match status" value="1"/>
</dbReference>
<evidence type="ECO:0000256" key="4">
    <source>
        <dbReference type="PROSITE-ProRule" id="PRU00169"/>
    </source>
</evidence>
<evidence type="ECO:0000313" key="7">
    <source>
        <dbReference type="EnsemblPlants" id="QL05p010764:mrna"/>
    </source>
</evidence>
<reference evidence="7" key="2">
    <citation type="submission" date="2021-01" db="UniProtKB">
        <authorList>
            <consortium name="EnsemblPlants"/>
        </authorList>
    </citation>
    <scope>IDENTIFICATION</scope>
</reference>
<keyword evidence="3" id="KW-0804">Transcription</keyword>